<organism evidence="4 5">
    <name type="scientific">Rhynchophorus ferrugineus</name>
    <name type="common">Red palm weevil</name>
    <name type="synonym">Curculio ferrugineus</name>
    <dbReference type="NCBI Taxonomy" id="354439"/>
    <lineage>
        <taxon>Eukaryota</taxon>
        <taxon>Metazoa</taxon>
        <taxon>Ecdysozoa</taxon>
        <taxon>Arthropoda</taxon>
        <taxon>Hexapoda</taxon>
        <taxon>Insecta</taxon>
        <taxon>Pterygota</taxon>
        <taxon>Neoptera</taxon>
        <taxon>Endopterygota</taxon>
        <taxon>Coleoptera</taxon>
        <taxon>Polyphaga</taxon>
        <taxon>Cucujiformia</taxon>
        <taxon>Curculionidae</taxon>
        <taxon>Dryophthorinae</taxon>
        <taxon>Rhynchophorus</taxon>
    </lineage>
</organism>
<feature type="compositionally biased region" description="Basic and acidic residues" evidence="3">
    <location>
        <begin position="206"/>
        <end position="218"/>
    </location>
</feature>
<evidence type="ECO:0008006" key="6">
    <source>
        <dbReference type="Google" id="ProtNLM"/>
    </source>
</evidence>
<accession>A0A834MK41</accession>
<dbReference type="Pfam" id="PF05334">
    <property type="entry name" value="DUF719"/>
    <property type="match status" value="1"/>
</dbReference>
<dbReference type="OrthoDB" id="5597648at2759"/>
<proteinExistence type="inferred from homology"/>
<evidence type="ECO:0000256" key="2">
    <source>
        <dbReference type="ARBA" id="ARBA00022553"/>
    </source>
</evidence>
<name>A0A834MK41_RHYFE</name>
<evidence type="ECO:0000256" key="3">
    <source>
        <dbReference type="SAM" id="MobiDB-lite"/>
    </source>
</evidence>
<dbReference type="InterPro" id="IPR007998">
    <property type="entry name" value="DUF719"/>
</dbReference>
<keyword evidence="2" id="KW-0597">Phosphoprotein</keyword>
<dbReference type="Proteomes" id="UP000625711">
    <property type="component" value="Unassembled WGS sequence"/>
</dbReference>
<feature type="compositionally biased region" description="Polar residues" evidence="3">
    <location>
        <begin position="87"/>
        <end position="106"/>
    </location>
</feature>
<comment type="caution">
    <text evidence="4">The sequence shown here is derived from an EMBL/GenBank/DDBJ whole genome shotgun (WGS) entry which is preliminary data.</text>
</comment>
<feature type="compositionally biased region" description="Low complexity" evidence="3">
    <location>
        <begin position="130"/>
        <end position="146"/>
    </location>
</feature>
<dbReference type="EMBL" id="JAACXV010000057">
    <property type="protein sequence ID" value="KAF7285316.1"/>
    <property type="molecule type" value="Genomic_DNA"/>
</dbReference>
<feature type="region of interest" description="Disordered" evidence="3">
    <location>
        <begin position="87"/>
        <end position="222"/>
    </location>
</feature>
<dbReference type="PANTHER" id="PTHR12842:SF6">
    <property type="entry name" value="FI01459P"/>
    <property type="match status" value="1"/>
</dbReference>
<dbReference type="AlphaFoldDB" id="A0A834MK41"/>
<reference evidence="4" key="1">
    <citation type="submission" date="2020-08" db="EMBL/GenBank/DDBJ databases">
        <title>Genome sequencing and assembly of the red palm weevil Rhynchophorus ferrugineus.</title>
        <authorList>
            <person name="Dias G.B."/>
            <person name="Bergman C.M."/>
            <person name="Manee M."/>
        </authorList>
    </citation>
    <scope>NUCLEOTIDE SEQUENCE</scope>
    <source>
        <strain evidence="4">AA-2017</strain>
        <tissue evidence="4">Whole larva</tissue>
    </source>
</reference>
<evidence type="ECO:0000313" key="5">
    <source>
        <dbReference type="Proteomes" id="UP000625711"/>
    </source>
</evidence>
<sequence length="612" mass="68220">MDTSDSECFESADEEFDYDFQYENIKTKQNQCTKTIEPELCKLKLEEQEEDDVVADVKHVPNEALSPSQTALQAVTDIISGCDNKTNTESSIPNNDINKLASNTHPKVNRESENIPTINNNENIDKQNNVDDNWGWGDDGSDWGSEVVKELQTDDSPQSNNEDSGWGDFDADWETPVQTENTCSTKGKEEFSKNDHISDDYGDWESLDKPEEKSKLCENPESSWGGWGSWGVTSILNTATQGVSTLTSHVSQGLSAVLETGMGIPEPEELAKMHVPGRENTLNENDSADSPSTPVAFGLGNLVTGVSHLTKFVETTGNKVITGSLDTLEAIGKKTVEVLQEGDPGLKKKRAFLKLEPEKPNLSQILREAKEKAEEENQQQTMTAKKVVNYEALFDDHQGLVHLEALEMLSKVCSIKLDHLNKTLTGDALKEMQETLDQVKELCELPEDEEEDIKLSLTDAENTLGSALKELNIPINYNKLFETWKDTDNWLNNVNTSFIDEVELHQQAIETLAQLTAIAMEQFHKSGELLMVKEHRSTADEADSLVQITTTLKSLILNQANRFVDKFEHIKTTNKENVNEQITNIFYEAANSGTYIQTAFQLLIPVLQVGAI</sequence>
<feature type="compositionally biased region" description="Polar residues" evidence="3">
    <location>
        <begin position="176"/>
        <end position="185"/>
    </location>
</feature>
<evidence type="ECO:0000313" key="4">
    <source>
        <dbReference type="EMBL" id="KAF7285316.1"/>
    </source>
</evidence>
<feature type="compositionally biased region" description="Polar residues" evidence="3">
    <location>
        <begin position="154"/>
        <end position="163"/>
    </location>
</feature>
<keyword evidence="5" id="KW-1185">Reference proteome</keyword>
<protein>
    <recommendedName>
        <fullName evidence="6">Protein FAM114A2</fullName>
    </recommendedName>
</protein>
<gene>
    <name evidence="4" type="ORF">GWI33_011109</name>
</gene>
<dbReference type="PANTHER" id="PTHR12842">
    <property type="entry name" value="FI01459P"/>
    <property type="match status" value="1"/>
</dbReference>
<evidence type="ECO:0000256" key="1">
    <source>
        <dbReference type="ARBA" id="ARBA00006903"/>
    </source>
</evidence>
<feature type="compositionally biased region" description="Basic and acidic residues" evidence="3">
    <location>
        <begin position="186"/>
        <end position="199"/>
    </location>
</feature>
<comment type="similarity">
    <text evidence="1">Belongs to the FAM114 family.</text>
</comment>